<keyword evidence="1" id="KW-0732">Signal</keyword>
<organism evidence="2 3">
    <name type="scientific">Dactylonectria estremocensis</name>
    <dbReference type="NCBI Taxonomy" id="1079267"/>
    <lineage>
        <taxon>Eukaryota</taxon>
        <taxon>Fungi</taxon>
        <taxon>Dikarya</taxon>
        <taxon>Ascomycota</taxon>
        <taxon>Pezizomycotina</taxon>
        <taxon>Sordariomycetes</taxon>
        <taxon>Hypocreomycetidae</taxon>
        <taxon>Hypocreales</taxon>
        <taxon>Nectriaceae</taxon>
        <taxon>Dactylonectria</taxon>
    </lineage>
</organism>
<gene>
    <name evidence="2" type="ORF">B0J13DRAFT_520722</name>
</gene>
<sequence length="301" mass="32176">MPSHLNLSIFVSLSLALRLVHIPSKCGIQLASLSSPSSTRAPLLNPPTHLGALAHRAIHHEPSQDRALGNYDHIDLRQGCSCSSGSTREAPTVTLCCSRPAAAVSTWKSGAPFAASTQPIQSHPYQASCSPSCASPVNMWCHEPTHAPSVTTSFSLPCLQPTYFLPPSPSPADLGPSGWGGVGPCVSRPAIQPSSYQHATTTCQNFNGKMGYNIGVITSFSLNATHTHTHPGARTRRYVAAICACASSDLDPDGCVTKQPNSVPSQPAKSNMTREHGWLKMSCIRRRCIIKRPQAFTCSRR</sequence>
<evidence type="ECO:0000256" key="1">
    <source>
        <dbReference type="SAM" id="SignalP"/>
    </source>
</evidence>
<proteinExistence type="predicted"/>
<evidence type="ECO:0000313" key="2">
    <source>
        <dbReference type="EMBL" id="KAH7158006.1"/>
    </source>
</evidence>
<feature type="chain" id="PRO_5040347676" evidence="1">
    <location>
        <begin position="17"/>
        <end position="301"/>
    </location>
</feature>
<evidence type="ECO:0000313" key="3">
    <source>
        <dbReference type="Proteomes" id="UP000717696"/>
    </source>
</evidence>
<accession>A0A9P9FDU4</accession>
<dbReference type="AlphaFoldDB" id="A0A9P9FDU4"/>
<comment type="caution">
    <text evidence="2">The sequence shown here is derived from an EMBL/GenBank/DDBJ whole genome shotgun (WGS) entry which is preliminary data.</text>
</comment>
<name>A0A9P9FDU4_9HYPO</name>
<protein>
    <submittedName>
        <fullName evidence="2">Uncharacterized protein</fullName>
    </submittedName>
</protein>
<keyword evidence="3" id="KW-1185">Reference proteome</keyword>
<feature type="signal peptide" evidence="1">
    <location>
        <begin position="1"/>
        <end position="16"/>
    </location>
</feature>
<dbReference type="Proteomes" id="UP000717696">
    <property type="component" value="Unassembled WGS sequence"/>
</dbReference>
<dbReference type="EMBL" id="JAGMUU010000003">
    <property type="protein sequence ID" value="KAH7158006.1"/>
    <property type="molecule type" value="Genomic_DNA"/>
</dbReference>
<reference evidence="2" key="1">
    <citation type="journal article" date="2021" name="Nat. Commun.">
        <title>Genetic determinants of endophytism in the Arabidopsis root mycobiome.</title>
        <authorList>
            <person name="Mesny F."/>
            <person name="Miyauchi S."/>
            <person name="Thiergart T."/>
            <person name="Pickel B."/>
            <person name="Atanasova L."/>
            <person name="Karlsson M."/>
            <person name="Huettel B."/>
            <person name="Barry K.W."/>
            <person name="Haridas S."/>
            <person name="Chen C."/>
            <person name="Bauer D."/>
            <person name="Andreopoulos W."/>
            <person name="Pangilinan J."/>
            <person name="LaButti K."/>
            <person name="Riley R."/>
            <person name="Lipzen A."/>
            <person name="Clum A."/>
            <person name="Drula E."/>
            <person name="Henrissat B."/>
            <person name="Kohler A."/>
            <person name="Grigoriev I.V."/>
            <person name="Martin F.M."/>
            <person name="Hacquard S."/>
        </authorList>
    </citation>
    <scope>NUCLEOTIDE SEQUENCE</scope>
    <source>
        <strain evidence="2">MPI-CAGE-AT-0021</strain>
    </source>
</reference>